<protein>
    <submittedName>
        <fullName evidence="1">Uncharacterized protein</fullName>
    </submittedName>
</protein>
<keyword evidence="2" id="KW-1185">Reference proteome</keyword>
<reference evidence="1 2" key="1">
    <citation type="submission" date="2022-11" db="EMBL/GenBank/DDBJ databases">
        <title>Viruses from the air-sea interface of a natural surface slick.</title>
        <authorList>
            <person name="Rahlff J."/>
            <person name="Holmfeldt K."/>
        </authorList>
    </citation>
    <scope>NUCLEOTIDE SEQUENCE [LARGE SCALE GENOMIC DNA]</scope>
    <source>
        <strain evidence="1 2">SMS4</strain>
    </source>
</reference>
<organism evidence="1 2">
    <name type="scientific">Rheinheimera baltica</name>
    <dbReference type="NCBI Taxonomy" id="67576"/>
    <lineage>
        <taxon>Bacteria</taxon>
        <taxon>Pseudomonadati</taxon>
        <taxon>Pseudomonadota</taxon>
        <taxon>Gammaproteobacteria</taxon>
        <taxon>Chromatiales</taxon>
        <taxon>Chromatiaceae</taxon>
        <taxon>Rheinheimera</taxon>
    </lineage>
</organism>
<dbReference type="EMBL" id="JAPJDZ010000004">
    <property type="protein sequence ID" value="MDP5134963.1"/>
    <property type="molecule type" value="Genomic_DNA"/>
</dbReference>
<dbReference type="RefSeq" id="WP_305973778.1">
    <property type="nucleotide sequence ID" value="NZ_JAPJDZ010000004.1"/>
</dbReference>
<comment type="caution">
    <text evidence="1">The sequence shown here is derived from an EMBL/GenBank/DDBJ whole genome shotgun (WGS) entry which is preliminary data.</text>
</comment>
<sequence>MTKAAEFTEIDDNDHQFQQLLEQVEISQQQRRVLQQQNYALQQSIALAEARYKEALQQAERDTIARQYMARLQLRLVRHSIAGIQNLAETVSKTEKSDYILLALSGLFDVDWYLQSYQDIKMVGVDPLLHYLQHGGKEGRQPSLYFDSNAYLQYYPDVAESGMNPLSHFLMIGLPQGRINQLKSDEQGFPWQ</sequence>
<evidence type="ECO:0000313" key="2">
    <source>
        <dbReference type="Proteomes" id="UP001231109"/>
    </source>
</evidence>
<name>A0ABT9HV10_9GAMM</name>
<accession>A0ABT9HV10</accession>
<gene>
    <name evidence="1" type="ORF">ORJ04_03255</name>
</gene>
<dbReference type="Proteomes" id="UP001231109">
    <property type="component" value="Unassembled WGS sequence"/>
</dbReference>
<proteinExistence type="predicted"/>
<evidence type="ECO:0000313" key="1">
    <source>
        <dbReference type="EMBL" id="MDP5134963.1"/>
    </source>
</evidence>